<name>A0A382CLB3_9ZZZZ</name>
<dbReference type="AlphaFoldDB" id="A0A382CLB3"/>
<evidence type="ECO:0000256" key="2">
    <source>
        <dbReference type="ARBA" id="ARBA00022723"/>
    </source>
</evidence>
<dbReference type="SUPFAM" id="SSF51316">
    <property type="entry name" value="Mss4-like"/>
    <property type="match status" value="1"/>
</dbReference>
<protein>
    <recommendedName>
        <fullName evidence="5">CENP-V/GFA domain-containing protein</fullName>
    </recommendedName>
</protein>
<dbReference type="PANTHER" id="PTHR33337">
    <property type="entry name" value="GFA DOMAIN-CONTAINING PROTEIN"/>
    <property type="match status" value="1"/>
</dbReference>
<proteinExistence type="inferred from homology"/>
<dbReference type="InterPro" id="IPR011057">
    <property type="entry name" value="Mss4-like_sf"/>
</dbReference>
<dbReference type="Pfam" id="PF04828">
    <property type="entry name" value="GFA"/>
    <property type="match status" value="1"/>
</dbReference>
<evidence type="ECO:0000313" key="6">
    <source>
        <dbReference type="EMBL" id="SVB26870.1"/>
    </source>
</evidence>
<evidence type="ECO:0000256" key="1">
    <source>
        <dbReference type="ARBA" id="ARBA00005495"/>
    </source>
</evidence>
<dbReference type="Gene3D" id="3.90.1590.10">
    <property type="entry name" value="glutathione-dependent formaldehyde- activating enzyme (gfa)"/>
    <property type="match status" value="1"/>
</dbReference>
<dbReference type="InterPro" id="IPR006913">
    <property type="entry name" value="CENP-V/GFA"/>
</dbReference>
<keyword evidence="4" id="KW-0456">Lyase</keyword>
<sequence>MTKSKTGGCLCGAVRYKLSAEPITTMICNCTICQKSSGSALSTIALVVRDALEVEGELKGYEYAGDSGNKLEINFCPNCGAPVLLNIDHMPDIVSIKVGSFDDTSWFKPKLNIWTDSAQAWLPEIANCQNFAKNSS</sequence>
<evidence type="ECO:0000259" key="5">
    <source>
        <dbReference type="PROSITE" id="PS51891"/>
    </source>
</evidence>
<dbReference type="PANTHER" id="PTHR33337:SF40">
    <property type="entry name" value="CENP-V_GFA DOMAIN-CONTAINING PROTEIN-RELATED"/>
    <property type="match status" value="1"/>
</dbReference>
<dbReference type="GO" id="GO:0046872">
    <property type="term" value="F:metal ion binding"/>
    <property type="evidence" value="ECO:0007669"/>
    <property type="project" value="UniProtKB-KW"/>
</dbReference>
<evidence type="ECO:0000256" key="3">
    <source>
        <dbReference type="ARBA" id="ARBA00022833"/>
    </source>
</evidence>
<comment type="similarity">
    <text evidence="1">Belongs to the Gfa family.</text>
</comment>
<organism evidence="6">
    <name type="scientific">marine metagenome</name>
    <dbReference type="NCBI Taxonomy" id="408172"/>
    <lineage>
        <taxon>unclassified sequences</taxon>
        <taxon>metagenomes</taxon>
        <taxon>ecological metagenomes</taxon>
    </lineage>
</organism>
<dbReference type="GO" id="GO:0016846">
    <property type="term" value="F:carbon-sulfur lyase activity"/>
    <property type="evidence" value="ECO:0007669"/>
    <property type="project" value="InterPro"/>
</dbReference>
<accession>A0A382CLB3</accession>
<evidence type="ECO:0000256" key="4">
    <source>
        <dbReference type="ARBA" id="ARBA00023239"/>
    </source>
</evidence>
<keyword evidence="2" id="KW-0479">Metal-binding</keyword>
<reference evidence="6" key="1">
    <citation type="submission" date="2018-05" db="EMBL/GenBank/DDBJ databases">
        <authorList>
            <person name="Lanie J.A."/>
            <person name="Ng W.-L."/>
            <person name="Kazmierczak K.M."/>
            <person name="Andrzejewski T.M."/>
            <person name="Davidsen T.M."/>
            <person name="Wayne K.J."/>
            <person name="Tettelin H."/>
            <person name="Glass J.I."/>
            <person name="Rusch D."/>
            <person name="Podicherti R."/>
            <person name="Tsui H.-C.T."/>
            <person name="Winkler M.E."/>
        </authorList>
    </citation>
    <scope>NUCLEOTIDE SEQUENCE</scope>
</reference>
<dbReference type="PROSITE" id="PS51891">
    <property type="entry name" value="CENP_V_GFA"/>
    <property type="match status" value="1"/>
</dbReference>
<feature type="domain" description="CENP-V/GFA" evidence="5">
    <location>
        <begin position="5"/>
        <end position="115"/>
    </location>
</feature>
<gene>
    <name evidence="6" type="ORF">METZ01_LOCUS179724</name>
</gene>
<keyword evidence="3" id="KW-0862">Zinc</keyword>
<dbReference type="EMBL" id="UINC01035063">
    <property type="protein sequence ID" value="SVB26870.1"/>
    <property type="molecule type" value="Genomic_DNA"/>
</dbReference>